<dbReference type="Gene3D" id="2.40.160.20">
    <property type="match status" value="1"/>
</dbReference>
<reference evidence="1 2" key="1">
    <citation type="submission" date="2024-09" db="EMBL/GenBank/DDBJ databases">
        <title>Itraconazole resistance in Madurella fahalii resulting from another homologue of gene encoding cytochrome P450 14-alpha sterol demethylase (CYP51).</title>
        <authorList>
            <person name="Yoshioka I."/>
            <person name="Fahal A.H."/>
            <person name="Kaneko S."/>
            <person name="Yaguchi T."/>
        </authorList>
    </citation>
    <scope>NUCLEOTIDE SEQUENCE [LARGE SCALE GENOMIC DNA]</scope>
    <source>
        <strain evidence="1 2">IFM 68171</strain>
    </source>
</reference>
<dbReference type="GeneID" id="98175557"/>
<dbReference type="PANTHER" id="PTHR37315:SF1">
    <property type="entry name" value="UPF0311 PROTEIN BLR7842"/>
    <property type="match status" value="1"/>
</dbReference>
<dbReference type="Pfam" id="PF11578">
    <property type="entry name" value="DUF3237"/>
    <property type="match status" value="1"/>
</dbReference>
<dbReference type="EMBL" id="BAAFSV010000002">
    <property type="protein sequence ID" value="GAB1314604.1"/>
    <property type="molecule type" value="Genomic_DNA"/>
</dbReference>
<organism evidence="1 2">
    <name type="scientific">Madurella fahalii</name>
    <dbReference type="NCBI Taxonomy" id="1157608"/>
    <lineage>
        <taxon>Eukaryota</taxon>
        <taxon>Fungi</taxon>
        <taxon>Dikarya</taxon>
        <taxon>Ascomycota</taxon>
        <taxon>Pezizomycotina</taxon>
        <taxon>Sordariomycetes</taxon>
        <taxon>Sordariomycetidae</taxon>
        <taxon>Sordariales</taxon>
        <taxon>Sordariales incertae sedis</taxon>
        <taxon>Madurella</taxon>
    </lineage>
</organism>
<dbReference type="Proteomes" id="UP001628179">
    <property type="component" value="Unassembled WGS sequence"/>
</dbReference>
<gene>
    <name evidence="1" type="ORF">MFIFM68171_04814</name>
</gene>
<dbReference type="InterPro" id="IPR020915">
    <property type="entry name" value="UPF0311"/>
</dbReference>
<evidence type="ECO:0000313" key="1">
    <source>
        <dbReference type="EMBL" id="GAB1314604.1"/>
    </source>
</evidence>
<name>A0ABQ0GA36_9PEZI</name>
<dbReference type="RefSeq" id="XP_070916335.1">
    <property type="nucleotide sequence ID" value="XM_071060234.1"/>
</dbReference>
<comment type="caution">
    <text evidence="1">The sequence shown here is derived from an EMBL/GenBank/DDBJ whole genome shotgun (WGS) entry which is preliminary data.</text>
</comment>
<sequence>MKPSFSAVGLFGATLFQHVASRAPRAPGLTYLGTANITLAPPIPVGPGPRGDRNIFAITGGIFSGPRLSGTIPGFGGDWGLGDPTAGNFYVDARYQIQTAEGANIMVEANGPQQPEGILHTRNRFETGHPDYYWLNNIVAIGIVQPGPDVKYIIVDLWKMESPVTKG</sequence>
<accession>A0ABQ0GA36</accession>
<evidence type="ECO:0000313" key="2">
    <source>
        <dbReference type="Proteomes" id="UP001628179"/>
    </source>
</evidence>
<dbReference type="PANTHER" id="PTHR37315">
    <property type="entry name" value="UPF0311 PROTEIN BLR7842"/>
    <property type="match status" value="1"/>
</dbReference>
<keyword evidence="2" id="KW-1185">Reference proteome</keyword>
<proteinExistence type="predicted"/>
<protein>
    <submittedName>
        <fullName evidence="1">Scytalone dehydratase</fullName>
    </submittedName>
</protein>